<dbReference type="EMBL" id="JARDXE010000013">
    <property type="protein sequence ID" value="MDE8647405.1"/>
    <property type="molecule type" value="Genomic_DNA"/>
</dbReference>
<evidence type="ECO:0000256" key="9">
    <source>
        <dbReference type="RuleBase" id="RU003370"/>
    </source>
</evidence>
<dbReference type="GO" id="GO:0006099">
    <property type="term" value="P:tricarboxylic acid cycle"/>
    <property type="evidence" value="ECO:0007669"/>
    <property type="project" value="UniProtKB-UniRule"/>
</dbReference>
<protein>
    <recommendedName>
        <fullName evidence="6 7">Citrate synthase</fullName>
    </recommendedName>
</protein>
<keyword evidence="11" id="KW-0012">Acyltransferase</keyword>
<comment type="similarity">
    <text evidence="2 7 10">Belongs to the citrate synthase family.</text>
</comment>
<accession>A0A1C3ZJ59</accession>
<feature type="active site" evidence="8">
    <location>
        <position position="367"/>
    </location>
</feature>
<dbReference type="Gene3D" id="1.10.580.10">
    <property type="entry name" value="Citrate Synthase, domain 1"/>
    <property type="match status" value="1"/>
</dbReference>
<dbReference type="EMBL" id="NOVD01000017">
    <property type="protein sequence ID" value="PCK25308.1"/>
    <property type="molecule type" value="Genomic_DNA"/>
</dbReference>
<evidence type="ECO:0000256" key="2">
    <source>
        <dbReference type="ARBA" id="ARBA00010566"/>
    </source>
</evidence>
<reference evidence="12 13" key="1">
    <citation type="submission" date="2017-07" db="EMBL/GenBank/DDBJ databases">
        <title>Draft sequence of Rhodococcus enclensis 23b-28.</title>
        <authorList>
            <person name="Besaury L."/>
            <person name="Sancelme M."/>
            <person name="Amato P."/>
            <person name="Lallement A."/>
            <person name="Delort A.-M."/>
        </authorList>
    </citation>
    <scope>NUCLEOTIDE SEQUENCE [LARGE SCALE GENOMIC DNA]</scope>
    <source>
        <strain evidence="12 13">23b-28</strain>
    </source>
</reference>
<dbReference type="NCBIfam" id="NF004126">
    <property type="entry name" value="PRK05614.1"/>
    <property type="match status" value="1"/>
</dbReference>
<sequence>MPADNDTKPTLTYPGGEYTMSIARATEGNDGIELGKLLATTGYTTLDPGFVNTASTSSAITYIDGEKGILRYRGYPIEQLAGKSTFIEVSYLLIYGELPTDAQLESFTDRIRRHTLLHEDLKRFFDGFPRNAHPMPVLSSAVNALSAYYQDSLDPEDPEQVELSTIRLLAKLPTIAAYAYKKSVGQPFLYPDNSLNLVENFMRMTFGFPAEPYQGDPEVAKALDMLLILHADHEQNCSTSTVRMVGSSDANLFTSVSAGINALWGPLHGGANQAVLEMLDEIKASGSTAAEFVRKVKNKEDGVKLMGFGHRVYRNYDPRAALVRETAHTILAKLGGDDELLNIAMQLEEAALTDDYFIERKLYPNVDFYTGLIYRAMGFPPRMFTVLFAMGRLPGWIAHWREMHEDPATKIGRPRQIYTGYTERDYRDITSR</sequence>
<dbReference type="InterPro" id="IPR024176">
    <property type="entry name" value="Citrate_synthase_bac-typ"/>
</dbReference>
<dbReference type="InterPro" id="IPR019810">
    <property type="entry name" value="Citrate_synthase_AS"/>
</dbReference>
<evidence type="ECO:0000313" key="11">
    <source>
        <dbReference type="EMBL" id="MDE8647405.1"/>
    </source>
</evidence>
<dbReference type="NCBIfam" id="TIGR01798">
    <property type="entry name" value="cit_synth_I"/>
    <property type="match status" value="1"/>
</dbReference>
<evidence type="ECO:0000256" key="1">
    <source>
        <dbReference type="ARBA" id="ARBA00004751"/>
    </source>
</evidence>
<dbReference type="Pfam" id="PF00285">
    <property type="entry name" value="Citrate_synt"/>
    <property type="match status" value="1"/>
</dbReference>
<evidence type="ECO:0000256" key="8">
    <source>
        <dbReference type="PIRSR" id="PIRSR001369-1"/>
    </source>
</evidence>
<dbReference type="CDD" id="cd06114">
    <property type="entry name" value="EcCS_like"/>
    <property type="match status" value="1"/>
</dbReference>
<dbReference type="AlphaFoldDB" id="A0A069JGG3"/>
<dbReference type="UniPathway" id="UPA00223">
    <property type="reaction ID" value="UER00717"/>
</dbReference>
<evidence type="ECO:0000256" key="10">
    <source>
        <dbReference type="RuleBase" id="RU003406"/>
    </source>
</evidence>
<dbReference type="InterPro" id="IPR002020">
    <property type="entry name" value="Citrate_synthase"/>
</dbReference>
<dbReference type="InterPro" id="IPR036969">
    <property type="entry name" value="Citrate_synthase_sf"/>
</dbReference>
<dbReference type="PIRSF" id="PIRSF001369">
    <property type="entry name" value="Citrate_synth"/>
    <property type="match status" value="1"/>
</dbReference>
<dbReference type="PROSITE" id="PS00480">
    <property type="entry name" value="CITRATE_SYNTHASE"/>
    <property type="match status" value="1"/>
</dbReference>
<proteinExistence type="inferred from homology"/>
<comment type="pathway">
    <text evidence="1 9">Carbohydrate metabolism; tricarboxylic acid cycle; isocitrate from oxaloacetate: step 1/2.</text>
</comment>
<dbReference type="Gene3D" id="1.10.230.10">
    <property type="entry name" value="Cytochrome P450-Terp, domain 2"/>
    <property type="match status" value="1"/>
</dbReference>
<accession>A0A069JGG3</accession>
<evidence type="ECO:0000256" key="5">
    <source>
        <dbReference type="ARBA" id="ARBA00049288"/>
    </source>
</evidence>
<dbReference type="GeneID" id="57485500"/>
<dbReference type="RefSeq" id="WP_003940509.1">
    <property type="nucleotide sequence ID" value="NZ_AP026691.1"/>
</dbReference>
<dbReference type="PANTHER" id="PTHR42871:SF1">
    <property type="entry name" value="CITRATE SYNTHASE"/>
    <property type="match status" value="1"/>
</dbReference>
<dbReference type="Gene3D" id="2.20.28.60">
    <property type="match status" value="1"/>
</dbReference>
<comment type="caution">
    <text evidence="12">The sequence shown here is derived from an EMBL/GenBank/DDBJ whole genome shotgun (WGS) entry which is preliminary data.</text>
</comment>
<dbReference type="PRINTS" id="PR00143">
    <property type="entry name" value="CITRTSNTHASE"/>
</dbReference>
<name>A0A069JGG3_RHOSG</name>
<dbReference type="SUPFAM" id="SSF48256">
    <property type="entry name" value="Citrate synthase"/>
    <property type="match status" value="1"/>
</dbReference>
<evidence type="ECO:0000256" key="6">
    <source>
        <dbReference type="NCBIfam" id="TIGR01798"/>
    </source>
</evidence>
<dbReference type="InterPro" id="IPR016142">
    <property type="entry name" value="Citrate_synth-like_lrg_a-sub"/>
</dbReference>
<reference evidence="11" key="2">
    <citation type="submission" date="2023-02" db="EMBL/GenBank/DDBJ databases">
        <title>A novel hydrolase synthesized by Rhodococcus erythropolis HQ is responsible for the detoxification of Zearalenone.</title>
        <authorList>
            <person name="Hu J."/>
            <person name="Xu J."/>
        </authorList>
    </citation>
    <scope>NUCLEOTIDE SEQUENCE</scope>
    <source>
        <strain evidence="11">HQ</strain>
    </source>
</reference>
<dbReference type="InterPro" id="IPR010953">
    <property type="entry name" value="Citrate_synthase_typ-I"/>
</dbReference>
<keyword evidence="4 7" id="KW-0808">Transferase</keyword>
<dbReference type="PANTHER" id="PTHR42871">
    <property type="entry name" value="CITRATE SYNTHASE"/>
    <property type="match status" value="1"/>
</dbReference>
<evidence type="ECO:0000313" key="12">
    <source>
        <dbReference type="EMBL" id="PCK25308.1"/>
    </source>
</evidence>
<evidence type="ECO:0000313" key="13">
    <source>
        <dbReference type="Proteomes" id="UP000230886"/>
    </source>
</evidence>
<evidence type="ECO:0000256" key="4">
    <source>
        <dbReference type="ARBA" id="ARBA00022679"/>
    </source>
</evidence>
<dbReference type="Proteomes" id="UP001217325">
    <property type="component" value="Unassembled WGS sequence"/>
</dbReference>
<keyword evidence="3 9" id="KW-0816">Tricarboxylic acid cycle</keyword>
<dbReference type="InterPro" id="IPR016143">
    <property type="entry name" value="Citrate_synth-like_sm_a-sub"/>
</dbReference>
<organism evidence="12 13">
    <name type="scientific">Rhodococcus qingshengii</name>
    <dbReference type="NCBI Taxonomy" id="334542"/>
    <lineage>
        <taxon>Bacteria</taxon>
        <taxon>Bacillati</taxon>
        <taxon>Actinomycetota</taxon>
        <taxon>Actinomycetes</taxon>
        <taxon>Mycobacteriales</taxon>
        <taxon>Nocardiaceae</taxon>
        <taxon>Rhodococcus</taxon>
        <taxon>Rhodococcus erythropolis group</taxon>
    </lineage>
</organism>
<dbReference type="GO" id="GO:0005737">
    <property type="term" value="C:cytoplasm"/>
    <property type="evidence" value="ECO:0007669"/>
    <property type="project" value="InterPro"/>
</dbReference>
<dbReference type="FunFam" id="1.10.230.10:FF:000002">
    <property type="entry name" value="Citrate synthase"/>
    <property type="match status" value="1"/>
</dbReference>
<dbReference type="GO" id="GO:0036440">
    <property type="term" value="F:citrate synthase activity"/>
    <property type="evidence" value="ECO:0007669"/>
    <property type="project" value="UniProtKB-EC"/>
</dbReference>
<evidence type="ECO:0000256" key="7">
    <source>
        <dbReference type="PIRNR" id="PIRNR001369"/>
    </source>
</evidence>
<comment type="catalytic activity">
    <reaction evidence="5 9">
        <text>oxaloacetate + acetyl-CoA + H2O = citrate + CoA + H(+)</text>
        <dbReference type="Rhea" id="RHEA:16845"/>
        <dbReference type="ChEBI" id="CHEBI:15377"/>
        <dbReference type="ChEBI" id="CHEBI:15378"/>
        <dbReference type="ChEBI" id="CHEBI:16452"/>
        <dbReference type="ChEBI" id="CHEBI:16947"/>
        <dbReference type="ChEBI" id="CHEBI:57287"/>
        <dbReference type="ChEBI" id="CHEBI:57288"/>
        <dbReference type="EC" id="2.3.3.16"/>
    </reaction>
</comment>
<feature type="active site" evidence="8">
    <location>
        <position position="310"/>
    </location>
</feature>
<gene>
    <name evidence="12" type="ORF">CHR55_20770</name>
    <name evidence="11" type="ORF">PXH69_20755</name>
</gene>
<evidence type="ECO:0000256" key="3">
    <source>
        <dbReference type="ARBA" id="ARBA00022532"/>
    </source>
</evidence>
<dbReference type="Proteomes" id="UP000230886">
    <property type="component" value="Unassembled WGS sequence"/>
</dbReference>